<dbReference type="Proteomes" id="UP000010843">
    <property type="component" value="Chromosome"/>
</dbReference>
<gene>
    <name evidence="2" type="ordered locus">Natpe_1088</name>
</gene>
<name>L0JHI5_NATP1</name>
<dbReference type="AlphaFoldDB" id="L0JHI5"/>
<evidence type="ECO:0000313" key="3">
    <source>
        <dbReference type="Proteomes" id="UP000010843"/>
    </source>
</evidence>
<feature type="region of interest" description="Disordered" evidence="1">
    <location>
        <begin position="1"/>
        <end position="36"/>
    </location>
</feature>
<protein>
    <submittedName>
        <fullName evidence="2">Uncharacterized protein</fullName>
    </submittedName>
</protein>
<reference evidence="3" key="1">
    <citation type="submission" date="2012-02" db="EMBL/GenBank/DDBJ databases">
        <title>Complete sequence of chromosome of Natrinema pellirubrum DSM 15624.</title>
        <authorList>
            <person name="Lucas S."/>
            <person name="Han J."/>
            <person name="Lapidus A."/>
            <person name="Cheng J.-F."/>
            <person name="Goodwin L."/>
            <person name="Pitluck S."/>
            <person name="Peters L."/>
            <person name="Teshima H."/>
            <person name="Detter J.C."/>
            <person name="Han C."/>
            <person name="Tapia R."/>
            <person name="Land M."/>
            <person name="Hauser L."/>
            <person name="Kyrpides N."/>
            <person name="Ivanova N."/>
            <person name="Pagani I."/>
            <person name="Sproer C."/>
            <person name="Anderson I."/>
            <person name="Woyke T."/>
        </authorList>
    </citation>
    <scope>NUCLEOTIDE SEQUENCE [LARGE SCALE GENOMIC DNA]</scope>
    <source>
        <strain evidence="3">DSM 15624 / JCM 10476 / NCIMB 786</strain>
    </source>
</reference>
<accession>L0JHI5</accession>
<dbReference type="eggNOG" id="arCOG10766">
    <property type="taxonomic scope" value="Archaea"/>
</dbReference>
<dbReference type="EMBL" id="CP003372">
    <property type="protein sequence ID" value="AGB31000.1"/>
    <property type="molecule type" value="Genomic_DNA"/>
</dbReference>
<evidence type="ECO:0000313" key="2">
    <source>
        <dbReference type="EMBL" id="AGB31000.1"/>
    </source>
</evidence>
<organism evidence="2 3">
    <name type="scientific">Natrinema pellirubrum (strain DSM 15624 / CIP 106293 / JCM 10476 / NCIMB 786 / 157)</name>
    <dbReference type="NCBI Taxonomy" id="797303"/>
    <lineage>
        <taxon>Archaea</taxon>
        <taxon>Methanobacteriati</taxon>
        <taxon>Methanobacteriota</taxon>
        <taxon>Stenosarchaea group</taxon>
        <taxon>Halobacteria</taxon>
        <taxon>Halobacteriales</taxon>
        <taxon>Natrialbaceae</taxon>
        <taxon>Natrinema</taxon>
    </lineage>
</organism>
<sequence>MTRSGMQLTVERTDDRAECSEDDDAAVTAAAEPAGRQRRRIDVTDLHAAGLEAFVRTNVDTDAVSLEHRGGRTYLLLED</sequence>
<evidence type="ECO:0000256" key="1">
    <source>
        <dbReference type="SAM" id="MobiDB-lite"/>
    </source>
</evidence>
<dbReference type="KEGG" id="npe:Natpe_1088"/>
<dbReference type="HOGENOM" id="CLU_2597839_0_0_2"/>
<proteinExistence type="predicted"/>